<protein>
    <submittedName>
        <fullName evidence="6">LysR family transcriptional regulator</fullName>
    </submittedName>
</protein>
<evidence type="ECO:0000256" key="3">
    <source>
        <dbReference type="ARBA" id="ARBA00023125"/>
    </source>
</evidence>
<evidence type="ECO:0000313" key="7">
    <source>
        <dbReference type="Proteomes" id="UP001208938"/>
    </source>
</evidence>
<organism evidence="6 7">
    <name type="scientific">Pararhodobacter zhoushanensis</name>
    <dbReference type="NCBI Taxonomy" id="2479545"/>
    <lineage>
        <taxon>Bacteria</taxon>
        <taxon>Pseudomonadati</taxon>
        <taxon>Pseudomonadota</taxon>
        <taxon>Alphaproteobacteria</taxon>
        <taxon>Rhodobacterales</taxon>
        <taxon>Paracoccaceae</taxon>
        <taxon>Pararhodobacter</taxon>
    </lineage>
</organism>
<proteinExistence type="inferred from homology"/>
<comment type="caution">
    <text evidence="6">The sequence shown here is derived from an EMBL/GenBank/DDBJ whole genome shotgun (WGS) entry which is preliminary data.</text>
</comment>
<evidence type="ECO:0000256" key="2">
    <source>
        <dbReference type="ARBA" id="ARBA00023015"/>
    </source>
</evidence>
<keyword evidence="4" id="KW-0804">Transcription</keyword>
<dbReference type="InterPro" id="IPR036388">
    <property type="entry name" value="WH-like_DNA-bd_sf"/>
</dbReference>
<dbReference type="PANTHER" id="PTHR30126">
    <property type="entry name" value="HTH-TYPE TRANSCRIPTIONAL REGULATOR"/>
    <property type="match status" value="1"/>
</dbReference>
<dbReference type="RefSeq" id="WP_264505332.1">
    <property type="nucleotide sequence ID" value="NZ_JAPDFL010000001.1"/>
</dbReference>
<dbReference type="InterPro" id="IPR036390">
    <property type="entry name" value="WH_DNA-bd_sf"/>
</dbReference>
<gene>
    <name evidence="6" type="ORF">OKW52_08620</name>
</gene>
<feature type="domain" description="HTH lysR-type" evidence="5">
    <location>
        <begin position="13"/>
        <end position="70"/>
    </location>
</feature>
<dbReference type="EMBL" id="JAPDFL010000001">
    <property type="protein sequence ID" value="MCW1932317.1"/>
    <property type="molecule type" value="Genomic_DNA"/>
</dbReference>
<evidence type="ECO:0000256" key="4">
    <source>
        <dbReference type="ARBA" id="ARBA00023163"/>
    </source>
</evidence>
<dbReference type="SUPFAM" id="SSF53850">
    <property type="entry name" value="Periplasmic binding protein-like II"/>
    <property type="match status" value="1"/>
</dbReference>
<reference evidence="6 7" key="1">
    <citation type="submission" date="2022-10" db="EMBL/GenBank/DDBJ databases">
        <title>Pararhodobacter sp. nov., isolated from marine algae.</title>
        <authorList>
            <person name="Choi B.J."/>
            <person name="Kim J.M."/>
            <person name="Lee J.K."/>
            <person name="Choi D.G."/>
            <person name="Jeon C.O."/>
        </authorList>
    </citation>
    <scope>NUCLEOTIDE SEQUENCE [LARGE SCALE GENOMIC DNA]</scope>
    <source>
        <strain evidence="6 7">ZQ420</strain>
    </source>
</reference>
<dbReference type="Pfam" id="PF00126">
    <property type="entry name" value="HTH_1"/>
    <property type="match status" value="1"/>
</dbReference>
<evidence type="ECO:0000256" key="1">
    <source>
        <dbReference type="ARBA" id="ARBA00009437"/>
    </source>
</evidence>
<evidence type="ECO:0000259" key="5">
    <source>
        <dbReference type="PROSITE" id="PS50931"/>
    </source>
</evidence>
<keyword evidence="3" id="KW-0238">DNA-binding</keyword>
<dbReference type="Pfam" id="PF03466">
    <property type="entry name" value="LysR_substrate"/>
    <property type="match status" value="1"/>
</dbReference>
<dbReference type="InterPro" id="IPR005119">
    <property type="entry name" value="LysR_subst-bd"/>
</dbReference>
<accession>A0ABT3GXS4</accession>
<dbReference type="Gene3D" id="3.40.190.10">
    <property type="entry name" value="Periplasmic binding protein-like II"/>
    <property type="match status" value="2"/>
</dbReference>
<evidence type="ECO:0000313" key="6">
    <source>
        <dbReference type="EMBL" id="MCW1932317.1"/>
    </source>
</evidence>
<name>A0ABT3GXS4_9RHOB</name>
<dbReference type="SUPFAM" id="SSF46785">
    <property type="entry name" value="Winged helix' DNA-binding domain"/>
    <property type="match status" value="2"/>
</dbReference>
<sequence length="397" mass="43898">METRRTSASVVNLNLRHMRLFLAVGDQGSQHAAGMATGFTQPAISQAIANMEQKLGSRLFERSRQGMQLSAAGQVLHARTQRVFEILASMHPWVKSSVSFDNRLKMQHLVILMEVDHLRQYSTAARSLGLSAPTVHRLARELALLAVEPPFRRKGNSIETTATGDQLVAHAGRALAEIYAAFDDLGDMAGASTGSITLGAMPLARTDILPDVICDACERDPMASVELVEADYSTLVEGLRRGSIDVILGASRGADVGSDLVERIIFTDELSAFARRGHPLEGRRDITREDLARFPWIAPHTGSPTRTAFERLFDGEVPRFGLITSSSLVVVRALLARSDRLTLLSRRRALYEEDQGLLVPLSYPLPQTQRSICITTRRDWRPTRFQSSFVQRLLNSK</sequence>
<dbReference type="Proteomes" id="UP001208938">
    <property type="component" value="Unassembled WGS sequence"/>
</dbReference>
<dbReference type="PANTHER" id="PTHR30126:SF98">
    <property type="entry name" value="HTH-TYPE TRANSCRIPTIONAL ACTIVATOR BAUR"/>
    <property type="match status" value="1"/>
</dbReference>
<dbReference type="PROSITE" id="PS50931">
    <property type="entry name" value="HTH_LYSR"/>
    <property type="match status" value="1"/>
</dbReference>
<dbReference type="Gene3D" id="1.10.10.10">
    <property type="entry name" value="Winged helix-like DNA-binding domain superfamily/Winged helix DNA-binding domain"/>
    <property type="match status" value="2"/>
</dbReference>
<comment type="similarity">
    <text evidence="1">Belongs to the LysR transcriptional regulatory family.</text>
</comment>
<keyword evidence="2" id="KW-0805">Transcription regulation</keyword>
<dbReference type="InterPro" id="IPR000847">
    <property type="entry name" value="LysR_HTH_N"/>
</dbReference>
<keyword evidence="7" id="KW-1185">Reference proteome</keyword>